<evidence type="ECO:0000313" key="3">
    <source>
        <dbReference type="EMBL" id="CAD8091763.1"/>
    </source>
</evidence>
<evidence type="ECO:0000256" key="2">
    <source>
        <dbReference type="ARBA" id="ARBA00022803"/>
    </source>
</evidence>
<keyword evidence="4" id="KW-1185">Reference proteome</keyword>
<proteinExistence type="predicted"/>
<dbReference type="PANTHER" id="PTHR44943:SF4">
    <property type="entry name" value="TPR REPEAT-CONTAINING PROTEIN MJ0798"/>
    <property type="match status" value="1"/>
</dbReference>
<evidence type="ECO:0000313" key="4">
    <source>
        <dbReference type="Proteomes" id="UP000692954"/>
    </source>
</evidence>
<accession>A0A8S1NQ75</accession>
<keyword evidence="2" id="KW-0802">TPR repeat</keyword>
<comment type="caution">
    <text evidence="3">The sequence shown here is derived from an EMBL/GenBank/DDBJ whole genome shotgun (WGS) entry which is preliminary data.</text>
</comment>
<protein>
    <recommendedName>
        <fullName evidence="5">Tetratricopeptide repeat protein</fullName>
    </recommendedName>
</protein>
<organism evidence="3 4">
    <name type="scientific">Paramecium sonneborni</name>
    <dbReference type="NCBI Taxonomy" id="65129"/>
    <lineage>
        <taxon>Eukaryota</taxon>
        <taxon>Sar</taxon>
        <taxon>Alveolata</taxon>
        <taxon>Ciliophora</taxon>
        <taxon>Intramacronucleata</taxon>
        <taxon>Oligohymenophorea</taxon>
        <taxon>Peniculida</taxon>
        <taxon>Parameciidae</taxon>
        <taxon>Paramecium</taxon>
    </lineage>
</organism>
<name>A0A8S1NQ75_9CILI</name>
<dbReference type="InterPro" id="IPR051685">
    <property type="entry name" value="Ycf3/AcsC/BcsC/TPR_MFPF"/>
</dbReference>
<sequence>MNRFQEALEILEHAITKDTQNNQYYHLKAKILFKLNFVKESLSAFDEAIKRNQNDPYQYHNKGIQYQFMNQQLYIFCQIHMRNLQNMKILPYKEI</sequence>
<dbReference type="PANTHER" id="PTHR44943">
    <property type="entry name" value="CELLULOSE SYNTHASE OPERON PROTEIN C"/>
    <property type="match status" value="1"/>
</dbReference>
<keyword evidence="1" id="KW-0677">Repeat</keyword>
<dbReference type="AlphaFoldDB" id="A0A8S1NQ75"/>
<evidence type="ECO:0000256" key="1">
    <source>
        <dbReference type="ARBA" id="ARBA00022737"/>
    </source>
</evidence>
<reference evidence="3" key="1">
    <citation type="submission" date="2021-01" db="EMBL/GenBank/DDBJ databases">
        <authorList>
            <consortium name="Genoscope - CEA"/>
            <person name="William W."/>
        </authorList>
    </citation>
    <scope>NUCLEOTIDE SEQUENCE</scope>
</reference>
<dbReference type="EMBL" id="CAJJDN010000058">
    <property type="protein sequence ID" value="CAD8091763.1"/>
    <property type="molecule type" value="Genomic_DNA"/>
</dbReference>
<evidence type="ECO:0008006" key="5">
    <source>
        <dbReference type="Google" id="ProtNLM"/>
    </source>
</evidence>
<gene>
    <name evidence="3" type="ORF">PSON_ATCC_30995.1.T0580042</name>
</gene>
<dbReference type="Proteomes" id="UP000692954">
    <property type="component" value="Unassembled WGS sequence"/>
</dbReference>